<protein>
    <submittedName>
        <fullName evidence="2">Retrovirus-related Pol polyprotein from transposon TNT 1-94</fullName>
    </submittedName>
</protein>
<evidence type="ECO:0000313" key="3">
    <source>
        <dbReference type="Proteomes" id="UP000075243"/>
    </source>
</evidence>
<evidence type="ECO:0000313" key="2">
    <source>
        <dbReference type="EMBL" id="KYP62794.1"/>
    </source>
</evidence>
<dbReference type="InterPro" id="IPR013103">
    <property type="entry name" value="RVT_2"/>
</dbReference>
<evidence type="ECO:0000259" key="1">
    <source>
        <dbReference type="Pfam" id="PF07727"/>
    </source>
</evidence>
<dbReference type="Proteomes" id="UP000075243">
    <property type="component" value="Chromosome 8"/>
</dbReference>
<reference evidence="2 3" key="1">
    <citation type="journal article" date="2012" name="Nat. Biotechnol.">
        <title>Draft genome sequence of pigeonpea (Cajanus cajan), an orphan legume crop of resource-poor farmers.</title>
        <authorList>
            <person name="Varshney R.K."/>
            <person name="Chen W."/>
            <person name="Li Y."/>
            <person name="Bharti A.K."/>
            <person name="Saxena R.K."/>
            <person name="Schlueter J.A."/>
            <person name="Donoghue M.T."/>
            <person name="Azam S."/>
            <person name="Fan G."/>
            <person name="Whaley A.M."/>
            <person name="Farmer A.D."/>
            <person name="Sheridan J."/>
            <person name="Iwata A."/>
            <person name="Tuteja R."/>
            <person name="Penmetsa R.V."/>
            <person name="Wu W."/>
            <person name="Upadhyaya H.D."/>
            <person name="Yang S.P."/>
            <person name="Shah T."/>
            <person name="Saxena K.B."/>
            <person name="Michael T."/>
            <person name="McCombie W.R."/>
            <person name="Yang B."/>
            <person name="Zhang G."/>
            <person name="Yang H."/>
            <person name="Wang J."/>
            <person name="Spillane C."/>
            <person name="Cook D.R."/>
            <person name="May G.D."/>
            <person name="Xu X."/>
            <person name="Jackson S.A."/>
        </authorList>
    </citation>
    <scope>NUCLEOTIDE SEQUENCE [LARGE SCALE GENOMIC DNA]</scope>
    <source>
        <strain evidence="3">cv. Asha</strain>
    </source>
</reference>
<organism evidence="2 3">
    <name type="scientific">Cajanus cajan</name>
    <name type="common">Pigeon pea</name>
    <name type="synonym">Cajanus indicus</name>
    <dbReference type="NCBI Taxonomy" id="3821"/>
    <lineage>
        <taxon>Eukaryota</taxon>
        <taxon>Viridiplantae</taxon>
        <taxon>Streptophyta</taxon>
        <taxon>Embryophyta</taxon>
        <taxon>Tracheophyta</taxon>
        <taxon>Spermatophyta</taxon>
        <taxon>Magnoliopsida</taxon>
        <taxon>eudicotyledons</taxon>
        <taxon>Gunneridae</taxon>
        <taxon>Pentapetalae</taxon>
        <taxon>rosids</taxon>
        <taxon>fabids</taxon>
        <taxon>Fabales</taxon>
        <taxon>Fabaceae</taxon>
        <taxon>Papilionoideae</taxon>
        <taxon>50 kb inversion clade</taxon>
        <taxon>NPAAA clade</taxon>
        <taxon>indigoferoid/millettioid clade</taxon>
        <taxon>Phaseoleae</taxon>
        <taxon>Cajanus</taxon>
    </lineage>
</organism>
<dbReference type="Pfam" id="PF07727">
    <property type="entry name" value="RVT_2"/>
    <property type="match status" value="1"/>
</dbReference>
<dbReference type="AlphaFoldDB" id="A0A151T704"/>
<dbReference type="OMA" id="ANSHHAW"/>
<keyword evidence="3" id="KW-1185">Reference proteome</keyword>
<sequence length="126" mass="14233">MKAEIDALQANHTWTLTTLPPHKKAIGCRWIYKVKYNADGTIGRYKGYTQLEGLDYLDTFSPVAKLTTVRLLLALAAIHNWHLKQLNVNNAFLHGELHEEVYMKLPPGLSPTHPNQVCKLQVPSMA</sequence>
<gene>
    <name evidence="2" type="ORF">KK1_017345</name>
</gene>
<proteinExistence type="predicted"/>
<name>A0A151T704_CAJCA</name>
<accession>A0A151T704</accession>
<dbReference type="EMBL" id="CM003610">
    <property type="protein sequence ID" value="KYP62794.1"/>
    <property type="molecule type" value="Genomic_DNA"/>
</dbReference>
<dbReference type="Gramene" id="C.cajan_16847.t">
    <property type="protein sequence ID" value="C.cajan_16847.t.cds1"/>
    <property type="gene ID" value="C.cajan_16847"/>
</dbReference>
<feature type="domain" description="Reverse transcriptase Ty1/copia-type" evidence="1">
    <location>
        <begin position="11"/>
        <end position="121"/>
    </location>
</feature>